<evidence type="ECO:0000256" key="25">
    <source>
        <dbReference type="PIRSR" id="PIRSR606539-3"/>
    </source>
</evidence>
<dbReference type="FunFam" id="3.40.1110.10:FF:000109">
    <property type="entry name" value="Phospholipid-transporting ATPase"/>
    <property type="match status" value="1"/>
</dbReference>
<dbReference type="FunFam" id="3.40.50.1000:FF:000110">
    <property type="entry name" value="Phospholipid-transporting ATPase"/>
    <property type="match status" value="1"/>
</dbReference>
<evidence type="ECO:0000256" key="17">
    <source>
        <dbReference type="ARBA" id="ARBA00023136"/>
    </source>
</evidence>
<dbReference type="GO" id="GO:0016887">
    <property type="term" value="F:ATP hydrolysis activity"/>
    <property type="evidence" value="ECO:0007669"/>
    <property type="project" value="InterPro"/>
</dbReference>
<dbReference type="Ensembl" id="ENSMMUT00000092343.1">
    <property type="protein sequence ID" value="ENSMMUP00000066344.1"/>
    <property type="gene ID" value="ENSMMUG00000054546.1"/>
</dbReference>
<evidence type="ECO:0000256" key="4">
    <source>
        <dbReference type="ARBA" id="ARBA00008109"/>
    </source>
</evidence>
<comment type="subcellular location">
    <subcellularLocation>
        <location evidence="3">Cell membrane</location>
        <topology evidence="3">Multi-pass membrane protein</topology>
    </subcellularLocation>
    <subcellularLocation>
        <location evidence="2">Endoplasmic reticulum membrane</location>
    </subcellularLocation>
    <subcellularLocation>
        <location evidence="26">Membrane</location>
        <topology evidence="26">Multi-pass membrane protein</topology>
    </subcellularLocation>
</comment>
<feature type="region of interest" description="Disordered" evidence="27">
    <location>
        <begin position="464"/>
        <end position="531"/>
    </location>
</feature>
<dbReference type="Gene3D" id="1.20.1110.10">
    <property type="entry name" value="Calcium-transporting ATPase, transmembrane domain"/>
    <property type="match status" value="1"/>
</dbReference>
<dbReference type="InterPro" id="IPR008250">
    <property type="entry name" value="ATPase_P-typ_transduc_dom_A_sf"/>
</dbReference>
<dbReference type="GO" id="GO:1990531">
    <property type="term" value="C:phospholipid-translocating ATPase complex"/>
    <property type="evidence" value="ECO:0007669"/>
    <property type="project" value="Ensembl"/>
</dbReference>
<dbReference type="PROSITE" id="PS00154">
    <property type="entry name" value="ATPASE_E1_E2"/>
    <property type="match status" value="1"/>
</dbReference>
<evidence type="ECO:0000256" key="12">
    <source>
        <dbReference type="ARBA" id="ARBA00022840"/>
    </source>
</evidence>
<evidence type="ECO:0000256" key="5">
    <source>
        <dbReference type="ARBA" id="ARBA00022448"/>
    </source>
</evidence>
<feature type="binding site" evidence="25">
    <location>
        <position position="429"/>
    </location>
    <ligand>
        <name>Mg(2+)</name>
        <dbReference type="ChEBI" id="CHEBI:18420"/>
    </ligand>
</feature>
<evidence type="ECO:0000313" key="32">
    <source>
        <dbReference type="VGNC" id="VGNC:107999"/>
    </source>
</evidence>
<evidence type="ECO:0000256" key="8">
    <source>
        <dbReference type="ARBA" id="ARBA00022692"/>
    </source>
</evidence>
<dbReference type="SFLD" id="SFLDF00027">
    <property type="entry name" value="p-type_atpase"/>
    <property type="match status" value="1"/>
</dbReference>
<dbReference type="Pfam" id="PF13246">
    <property type="entry name" value="Cation_ATPase"/>
    <property type="match status" value="1"/>
</dbReference>
<feature type="transmembrane region" description="Helical" evidence="26">
    <location>
        <begin position="1170"/>
        <end position="1193"/>
    </location>
</feature>
<evidence type="ECO:0000313" key="30">
    <source>
        <dbReference type="Ensembl" id="ENSMMUP00000066344.1"/>
    </source>
</evidence>
<evidence type="ECO:0000256" key="21">
    <source>
        <dbReference type="ARBA" id="ARBA00056521"/>
    </source>
</evidence>
<dbReference type="InterPro" id="IPR032630">
    <property type="entry name" value="P_typ_ATPase_c"/>
</dbReference>
<feature type="transmembrane region" description="Helical" evidence="26">
    <location>
        <begin position="1199"/>
        <end position="1220"/>
    </location>
</feature>
<dbReference type="RefSeq" id="XP_028706464.1">
    <property type="nucleotide sequence ID" value="XM_028850631.1"/>
</dbReference>
<dbReference type="GO" id="GO:0045332">
    <property type="term" value="P:phospholipid translocation"/>
    <property type="evidence" value="ECO:0000318"/>
    <property type="project" value="GO_Central"/>
</dbReference>
<dbReference type="CTD" id="57194"/>
<evidence type="ECO:0000256" key="14">
    <source>
        <dbReference type="ARBA" id="ARBA00022967"/>
    </source>
</evidence>
<reference evidence="30" key="2">
    <citation type="submission" date="2019-01" db="EMBL/GenBank/DDBJ databases">
        <authorList>
            <person name="Graves T."/>
            <person name="Eichler E.E."/>
            <person name="Wilson R.K."/>
        </authorList>
    </citation>
    <scope>NUCLEOTIDE SEQUENCE [LARGE SCALE GENOMIC DNA]</scope>
    <source>
        <strain evidence="30">17573</strain>
    </source>
</reference>
<comment type="cofactor">
    <cofactor evidence="1 25">
        <name>Mg(2+)</name>
        <dbReference type="ChEBI" id="CHEBI:18420"/>
    </cofactor>
</comment>
<dbReference type="GO" id="GO:0140351">
    <property type="term" value="F:glycosylceramide flippase activity"/>
    <property type="evidence" value="ECO:0007669"/>
    <property type="project" value="Ensembl"/>
</dbReference>
<dbReference type="SFLD" id="SFLDG00002">
    <property type="entry name" value="C1.7:_P-type_atpase_like"/>
    <property type="match status" value="1"/>
</dbReference>
<dbReference type="SUPFAM" id="SSF56784">
    <property type="entry name" value="HAD-like"/>
    <property type="match status" value="1"/>
</dbReference>
<feature type="binding site" evidence="24">
    <location>
        <position position="1034"/>
    </location>
    <ligand>
        <name>ATP</name>
        <dbReference type="ChEBI" id="CHEBI:30616"/>
    </ligand>
</feature>
<feature type="binding site" evidence="24">
    <location>
        <position position="1010"/>
    </location>
    <ligand>
        <name>ATP</name>
        <dbReference type="ChEBI" id="CHEBI:30616"/>
    </ligand>
</feature>
<evidence type="ECO:0000256" key="15">
    <source>
        <dbReference type="ARBA" id="ARBA00022989"/>
    </source>
</evidence>
<keyword evidence="17 26" id="KW-0472">Membrane</keyword>
<feature type="binding site" evidence="24">
    <location>
        <position position="428"/>
    </location>
    <ligand>
        <name>ATP</name>
        <dbReference type="ChEBI" id="CHEBI:30616"/>
    </ligand>
</feature>
<evidence type="ECO:0000313" key="31">
    <source>
        <dbReference type="Proteomes" id="UP000006718"/>
    </source>
</evidence>
<evidence type="ECO:0000256" key="27">
    <source>
        <dbReference type="SAM" id="MobiDB-lite"/>
    </source>
</evidence>
<dbReference type="PRINTS" id="PR00119">
    <property type="entry name" value="CATATPASE"/>
</dbReference>
<comment type="subunit">
    <text evidence="22">Component of a P4-ATPase flippase complex which consists of a catalytic alpha subunit ATP10A and an accessory beta subunit TMEM30A.</text>
</comment>
<dbReference type="GO" id="GO:0140326">
    <property type="term" value="F:ATPase-coupled intramembrane lipid transporter activity"/>
    <property type="evidence" value="ECO:0000318"/>
    <property type="project" value="GO_Central"/>
</dbReference>
<feature type="region of interest" description="Disordered" evidence="27">
    <location>
        <begin position="1424"/>
        <end position="1459"/>
    </location>
</feature>
<keyword evidence="11" id="KW-0256">Endoplasmic reticulum</keyword>
<dbReference type="NCBIfam" id="TIGR01652">
    <property type="entry name" value="ATPase-Plipid"/>
    <property type="match status" value="2"/>
</dbReference>
<dbReference type="InParanoid" id="A0A5F7ZL33"/>
<feature type="transmembrane region" description="Helical" evidence="26">
    <location>
        <begin position="357"/>
        <end position="379"/>
    </location>
</feature>
<feature type="binding site" evidence="24">
    <location>
        <position position="765"/>
    </location>
    <ligand>
        <name>ATP</name>
        <dbReference type="ChEBI" id="CHEBI:30616"/>
    </ligand>
</feature>
<dbReference type="Gene3D" id="3.40.50.1000">
    <property type="entry name" value="HAD superfamily/HAD-like"/>
    <property type="match status" value="2"/>
</dbReference>
<keyword evidence="12 24" id="KW-0067">ATP-binding</keyword>
<feature type="binding site" evidence="24">
    <location>
        <position position="1004"/>
    </location>
    <ligand>
        <name>ATP</name>
        <dbReference type="ChEBI" id="CHEBI:30616"/>
    </ligand>
</feature>
<evidence type="ECO:0000256" key="26">
    <source>
        <dbReference type="RuleBase" id="RU362033"/>
    </source>
</evidence>
<evidence type="ECO:0000256" key="23">
    <source>
        <dbReference type="PIRSR" id="PIRSR606539-1"/>
    </source>
</evidence>
<evidence type="ECO:0000256" key="24">
    <source>
        <dbReference type="PIRSR" id="PIRSR606539-2"/>
    </source>
</evidence>
<feature type="active site" description="4-aspartylphosphate intermediate" evidence="23">
    <location>
        <position position="427"/>
    </location>
</feature>
<accession>A0A5F7ZL33</accession>
<dbReference type="Gene3D" id="2.70.150.10">
    <property type="entry name" value="Calcium-transporting ATPase, cytoplasmic transduction domain A"/>
    <property type="match status" value="1"/>
</dbReference>
<evidence type="ECO:0000259" key="28">
    <source>
        <dbReference type="Pfam" id="PF16209"/>
    </source>
</evidence>
<evidence type="ECO:0000256" key="18">
    <source>
        <dbReference type="ARBA" id="ARBA00034036"/>
    </source>
</evidence>
<feature type="transmembrane region" description="Helical" evidence="26">
    <location>
        <begin position="1119"/>
        <end position="1140"/>
    </location>
</feature>
<feature type="region of interest" description="Disordered" evidence="27">
    <location>
        <begin position="1320"/>
        <end position="1343"/>
    </location>
</feature>
<dbReference type="FunCoup" id="A0A5F7ZL33">
    <property type="interactions" value="303"/>
</dbReference>
<organism evidence="30 31">
    <name type="scientific">Macaca mulatta</name>
    <name type="common">Rhesus macaque</name>
    <dbReference type="NCBI Taxonomy" id="9544"/>
    <lineage>
        <taxon>Eukaryota</taxon>
        <taxon>Metazoa</taxon>
        <taxon>Chordata</taxon>
        <taxon>Craniata</taxon>
        <taxon>Vertebrata</taxon>
        <taxon>Euteleostomi</taxon>
        <taxon>Mammalia</taxon>
        <taxon>Eutheria</taxon>
        <taxon>Euarchontoglires</taxon>
        <taxon>Primates</taxon>
        <taxon>Haplorrhini</taxon>
        <taxon>Catarrhini</taxon>
        <taxon>Cercopithecidae</taxon>
        <taxon>Cercopithecinae</taxon>
        <taxon>Macaca</taxon>
    </lineage>
</organism>
<dbReference type="SUPFAM" id="SSF81660">
    <property type="entry name" value="Metal cation-transporting ATPase, ATP-binding domain N"/>
    <property type="match status" value="1"/>
</dbReference>
<feature type="compositionally biased region" description="Polar residues" evidence="27">
    <location>
        <begin position="477"/>
        <end position="499"/>
    </location>
</feature>
<feature type="binding site" evidence="24">
    <location>
        <position position="1033"/>
    </location>
    <ligand>
        <name>ATP</name>
        <dbReference type="ChEBI" id="CHEBI:30616"/>
    </ligand>
</feature>
<dbReference type="STRING" id="9544.ENSMMUP00000066344"/>
<dbReference type="Bgee" id="ENSMMUG00000054546">
    <property type="expression patterns" value="Expressed in spermatid and 21 other cell types or tissues"/>
</dbReference>
<dbReference type="FunFam" id="3.40.1110.10:FF:000009">
    <property type="entry name" value="Phospholipid-transporting ATPase"/>
    <property type="match status" value="1"/>
</dbReference>
<evidence type="ECO:0000256" key="6">
    <source>
        <dbReference type="ARBA" id="ARBA00022475"/>
    </source>
</evidence>
<keyword evidence="14 26" id="KW-1278">Translocase</keyword>
<reference evidence="30" key="3">
    <citation type="submission" date="2025-08" db="UniProtKB">
        <authorList>
            <consortium name="Ensembl"/>
        </authorList>
    </citation>
    <scope>IDENTIFICATION</scope>
    <source>
        <strain evidence="30">17573</strain>
    </source>
</reference>
<dbReference type="FunFam" id="3.40.50.1000:FF:000001">
    <property type="entry name" value="Phospholipid-transporting ATPase IC"/>
    <property type="match status" value="1"/>
</dbReference>
<reference evidence="30" key="4">
    <citation type="submission" date="2025-09" db="UniProtKB">
        <authorList>
            <consortium name="Ensembl"/>
        </authorList>
    </citation>
    <scope>IDENTIFICATION</scope>
    <source>
        <strain evidence="30">17573</strain>
    </source>
</reference>
<feature type="binding site" evidence="24">
    <location>
        <position position="699"/>
    </location>
    <ligand>
        <name>ATP</name>
        <dbReference type="ChEBI" id="CHEBI:30616"/>
    </ligand>
</feature>
<evidence type="ECO:0000256" key="20">
    <source>
        <dbReference type="ARBA" id="ARBA00052223"/>
    </source>
</evidence>
<keyword evidence="7" id="KW-0597">Phosphoprotein</keyword>
<dbReference type="VEuPathDB" id="HostDB:ENSMMUG00000054546"/>
<dbReference type="VGNC" id="VGNC:107999">
    <property type="gene designation" value="ATP10A"/>
</dbReference>
<keyword evidence="9 25" id="KW-0479">Metal-binding</keyword>
<keyword evidence="10 24" id="KW-0547">Nucleotide-binding</keyword>
<feature type="binding site" evidence="25">
    <location>
        <position position="1030"/>
    </location>
    <ligand>
        <name>Mg(2+)</name>
        <dbReference type="ChEBI" id="CHEBI:18420"/>
    </ligand>
</feature>
<dbReference type="PANTHER" id="PTHR24092">
    <property type="entry name" value="PROBABLE PHOSPHOLIPID-TRANSPORTING ATPASE"/>
    <property type="match status" value="1"/>
</dbReference>
<dbReference type="SUPFAM" id="SSF81665">
    <property type="entry name" value="Calcium ATPase, transmembrane domain M"/>
    <property type="match status" value="1"/>
</dbReference>
<feature type="binding site" evidence="24">
    <location>
        <position position="889"/>
    </location>
    <ligand>
        <name>ATP</name>
        <dbReference type="ChEBI" id="CHEBI:30616"/>
    </ligand>
</feature>
<feature type="binding site" evidence="24">
    <location>
        <position position="429"/>
    </location>
    <ligand>
        <name>ATP</name>
        <dbReference type="ChEBI" id="CHEBI:30616"/>
    </ligand>
</feature>
<feature type="binding site" evidence="25">
    <location>
        <position position="427"/>
    </location>
    <ligand>
        <name>Mg(2+)</name>
        <dbReference type="ChEBI" id="CHEBI:18420"/>
    </ligand>
</feature>
<dbReference type="Proteomes" id="UP000006718">
    <property type="component" value="Chromosome 7"/>
</dbReference>
<feature type="transmembrane region" description="Helical" evidence="26">
    <location>
        <begin position="110"/>
        <end position="128"/>
    </location>
</feature>
<feature type="transmembrane region" description="Helical" evidence="26">
    <location>
        <begin position="310"/>
        <end position="333"/>
    </location>
</feature>
<name>A0A5F7ZL33_MACMU</name>
<dbReference type="CDD" id="cd02073">
    <property type="entry name" value="P-type_ATPase_APLT_Dnf-like"/>
    <property type="match status" value="1"/>
</dbReference>
<evidence type="ECO:0000256" key="10">
    <source>
        <dbReference type="ARBA" id="ARBA00022741"/>
    </source>
</evidence>
<dbReference type="GO" id="GO:0090554">
    <property type="term" value="F:phosphatidylcholine floppase activity"/>
    <property type="evidence" value="ECO:0007669"/>
    <property type="project" value="RHEA"/>
</dbReference>
<dbReference type="InterPro" id="IPR044492">
    <property type="entry name" value="P_typ_ATPase_HD_dom"/>
</dbReference>
<dbReference type="GO" id="GO:0005789">
    <property type="term" value="C:endoplasmic reticulum membrane"/>
    <property type="evidence" value="ECO:0007669"/>
    <property type="project" value="UniProtKB-SubCell"/>
</dbReference>
<dbReference type="InterPro" id="IPR036412">
    <property type="entry name" value="HAD-like_sf"/>
</dbReference>
<keyword evidence="31" id="KW-1185">Reference proteome</keyword>
<dbReference type="EC" id="7.6.2.1" evidence="26"/>
<keyword evidence="15 26" id="KW-1133">Transmembrane helix</keyword>
<sequence length="1459" mass="163640">MEREPAGTEEPGPPGRRRRREGRTRTVRSNLLPPPGAEDPAAGAAKGERRRRRGCTQHLADNRLKTTKYTLLSFLPKNLFEQFHRPANVYFVFIALLNFVPAVNAFQPGLALAPVLFILAITAFRDLWEDYSRHRSDHKINHLGCRVFSREEKKYVNRFWKEIHVGDFVRLRCNEIFPADILLLSSSDPDGLCHIETANLDGETNLKRRQVVRGFSELVSEFNPLTFTSVIECEKPNNDLSRFRGCIIHDNGKKAGLYKENLLLRGCTLRNTDAVVGIVIYAGHETKALLNNSGPRYKRSKLERQMNGDVLWCVLLLVCMSLFSAVGHGLWIWRYQEKKSLFYVPTSDGSSLSPVTAAVYSFLTMIIVLQVLIPISLYVSIEIVKACQVYFINQDVQLYDEETDSQLQCRALNITEDLGQIQYIFSDKTGTLTENKMVFRRCTVSGVEYSHDANAQRLARYQEADSEEEEVVPRGGSVSQRGSIGSHQSVRVVHRTQSTKSHRRTGSRAEAKRASMLSKHTAFSSPMEKDITPDPKLLEKVSECDKSLAVARHQEHPLAHLSPELSDIFDFFIALTICNTVVVTCPDQPRTKVRVRFELKSPVKTIEDFLRRFTPSCLTSGCSSIGSLAANKSNHKSGSSFLSTPSSDGMLLRLESLGQPTSAITSNGYSSQADDWASELAQEQEPERELRYEAESPDEAALVYAARAYNCVLVERLHDQVSVELPHLGRLTFDLLHTLGFDSIRKRMSVVIRHPLTNEINVYTKGADSVVMDLLQPCSSVDARGRHQKKIRSKTQNYLNLYAAEGLRTLCIAKRVLSKEEYACWLQSHLEAESSPENSEELLFQSAIRLETNLHLLGATGIEDRLQDGVPETISKLRQAGLQIWVLTGDKQETAVNIAYACKLLDHDEEVITLNATSQEACAALLDQCLRYVQSRGLQRAPEKTKGKVSMRFSSLCPPSMSTASGRSPSLVIDGRSLAYALEKNLEDKFLFLAKQCRSVLCCRSTPLQKSMVVKLVRSKLKAMTLAIGDGANDVSMIQVADVGVGISGQEGMQAVMASDFAVPKFQYLERLLILHGHWCYSRLANMVLYFFYKNTMFVGLLFWFQFFCGFSASAMIDQWYLIFFNLLFSSLPPLVTGVLDRDVPANVLQTNPQLYKSGQNMEEYRPRTFWFNMADATFQSLVCFSIPYLAYYDSNVDLFTWGTPIVTIALLTFLLHLGIETKTWTWLNWITCGFSVLLFFTVALIYNASCATCYPPSNPYWTMQALLGDPVFYLTCLMTPVAALLPRLFFRSLQGSVFPTQLQLARQLARKSPRRHRTPKETFAQGCLPKDSGTEHSAGRTVSVPLSQPSWHTQQPVCSPEASGEPSTMDMSMALREHTLLERLSAPAPSLPTFSLLNWISSWSLVSRLGSVLQFARTEQLADGQTGRGLAVQPHSGRSGLQGPDHRLLIGASSRRSQ</sequence>
<comment type="function">
    <text evidence="21">Catalytic component of P4-ATPase flippase complex, which catalyzes the hydrolysis of ATP coupled to the transport of phosphatidylcholine (PC) from the outer to the inner leaflet of the plasma membrane. Initiates inward plasma membrane bending and recruitment of Bin/amphiphysin/Rvs (BAR) domain-containing proteins involved in membrane tubulation and cell trafficking. Facilitates ITGB1/beta1 integrin endocytosis, delaying cell adhesion and cell spreading on extracellular matrix. Has low flippase activity toward glucosylceramide (GlcCer).</text>
</comment>
<reference evidence="31" key="1">
    <citation type="journal article" date="2007" name="Science">
        <title>Evolutionary and biomedical insights from the rhesus macaque genome.</title>
        <authorList>
            <person name="Gibbs R.A."/>
            <person name="Rogers J."/>
            <person name="Katze M.G."/>
            <person name="Bumgarner R."/>
            <person name="Weinstock G.M."/>
            <person name="Mardis E.R."/>
            <person name="Remington K.A."/>
            <person name="Strausberg R.L."/>
            <person name="Venter J.C."/>
            <person name="Wilson R.K."/>
            <person name="Batzer M.A."/>
            <person name="Bustamante C.D."/>
            <person name="Eichler E.E."/>
            <person name="Hahn M.W."/>
            <person name="Hardison R.C."/>
            <person name="Makova K.D."/>
            <person name="Miller W."/>
            <person name="Milosavljevic A."/>
            <person name="Palermo R.E."/>
            <person name="Siepel A."/>
            <person name="Sikela J.M."/>
            <person name="Attaway T."/>
            <person name="Bell S."/>
            <person name="Bernard K.E."/>
            <person name="Buhay C.J."/>
            <person name="Chandrabose M.N."/>
            <person name="Dao M."/>
            <person name="Davis C."/>
            <person name="Delehaunty K.D."/>
            <person name="Ding Y."/>
            <person name="Dinh H.H."/>
            <person name="Dugan-Rocha S."/>
            <person name="Fulton L.A."/>
            <person name="Gabisi R.A."/>
            <person name="Garner T.T."/>
            <person name="Godfrey J."/>
            <person name="Hawes A.C."/>
            <person name="Hernandez J."/>
            <person name="Hines S."/>
            <person name="Holder M."/>
            <person name="Hume J."/>
            <person name="Jhangiani S.N."/>
            <person name="Joshi V."/>
            <person name="Khan Z.M."/>
            <person name="Kirkness E.F."/>
            <person name="Cree A."/>
            <person name="Fowler R.G."/>
            <person name="Lee S."/>
            <person name="Lewis L.R."/>
            <person name="Li Z."/>
            <person name="Liu Y.-S."/>
            <person name="Moore S.M."/>
            <person name="Muzny D."/>
            <person name="Nazareth L.V."/>
            <person name="Ngo D.N."/>
            <person name="Okwuonu G.O."/>
            <person name="Pai G."/>
            <person name="Parker D."/>
            <person name="Paul H.A."/>
            <person name="Pfannkoch C."/>
            <person name="Pohl C.S."/>
            <person name="Rogers Y.-H.C."/>
            <person name="Ruiz S.J."/>
            <person name="Sabo A."/>
            <person name="Santibanez J."/>
            <person name="Schneider B.W."/>
            <person name="Smith S.M."/>
            <person name="Sodergren E."/>
            <person name="Svatek A.F."/>
            <person name="Utterback T.R."/>
            <person name="Vattathil S."/>
            <person name="Warren W."/>
            <person name="White C.S."/>
            <person name="Chinwalla A.T."/>
            <person name="Feng Y."/>
            <person name="Halpern A.L."/>
            <person name="Hillier L.W."/>
            <person name="Huang X."/>
            <person name="Minx P."/>
            <person name="Nelson J.O."/>
            <person name="Pepin K.H."/>
            <person name="Qin X."/>
            <person name="Sutton G.G."/>
            <person name="Venter E."/>
            <person name="Walenz B.P."/>
            <person name="Wallis J.W."/>
            <person name="Worley K.C."/>
            <person name="Yang S.-P."/>
            <person name="Jones S.M."/>
            <person name="Marra M.A."/>
            <person name="Rocchi M."/>
            <person name="Schein J.E."/>
            <person name="Baertsch R."/>
            <person name="Clarke L."/>
            <person name="Csuros M."/>
            <person name="Glasscock J."/>
            <person name="Harris R.A."/>
            <person name="Havlak P."/>
            <person name="Jackson A.R."/>
            <person name="Jiang H."/>
            <person name="Liu Y."/>
            <person name="Messina D.N."/>
            <person name="Shen Y."/>
            <person name="Song H.X.-Z."/>
            <person name="Wylie T."/>
            <person name="Zhang L."/>
            <person name="Birney E."/>
            <person name="Han K."/>
            <person name="Konkel M.K."/>
            <person name="Lee J."/>
            <person name="Smit A.F.A."/>
            <person name="Ullmer B."/>
            <person name="Wang H."/>
            <person name="Xing J."/>
            <person name="Burhans R."/>
            <person name="Cheng Z."/>
            <person name="Karro J.E."/>
            <person name="Ma J."/>
            <person name="Raney B."/>
            <person name="She X."/>
            <person name="Cox M.J."/>
            <person name="Demuth J.P."/>
            <person name="Dumas L.J."/>
            <person name="Han S.-G."/>
            <person name="Hopkins J."/>
            <person name="Karimpour-Fard A."/>
            <person name="Kim Y.H."/>
            <person name="Pollack J.R."/>
            <person name="Vinar T."/>
            <person name="Addo-Quaye C."/>
            <person name="Degenhardt J."/>
            <person name="Denby A."/>
            <person name="Hubisz M.J."/>
            <person name="Indap A."/>
            <person name="Kosiol C."/>
            <person name="Lahn B.T."/>
            <person name="Lawson H.A."/>
            <person name="Marklein A."/>
            <person name="Nielsen R."/>
            <person name="Vallender E.J."/>
            <person name="Clark A.G."/>
            <person name="Ferguson B."/>
            <person name="Hernandez R.D."/>
            <person name="Hirani K."/>
            <person name="Kehrer-Sawatzki H."/>
            <person name="Kolb J."/>
            <person name="Patil S."/>
            <person name="Pu L.-L."/>
            <person name="Ren Y."/>
            <person name="Smith D.G."/>
            <person name="Wheeler D.A."/>
            <person name="Schenck I."/>
            <person name="Ball E.V."/>
            <person name="Chen R."/>
            <person name="Cooper D.N."/>
            <person name="Giardine B."/>
            <person name="Hsu F."/>
            <person name="Kent W.J."/>
            <person name="Lesk A."/>
            <person name="Nelson D.L."/>
            <person name="O'brien W.E."/>
            <person name="Pruefer K."/>
            <person name="Stenson P.D."/>
            <person name="Wallace J.C."/>
            <person name="Ke H."/>
            <person name="Liu X.-M."/>
            <person name="Wang P."/>
            <person name="Xiang A.P."/>
            <person name="Yang F."/>
            <person name="Barber G.P."/>
            <person name="Haussler D."/>
            <person name="Karolchik D."/>
            <person name="Kern A.D."/>
            <person name="Kuhn R.M."/>
            <person name="Smith K.E."/>
            <person name="Zwieg A.S."/>
        </authorList>
    </citation>
    <scope>NUCLEOTIDE SEQUENCE [LARGE SCALE GENOMIC DNA]</scope>
    <source>
        <strain evidence="31">17573</strain>
    </source>
</reference>
<dbReference type="Pfam" id="PF16209">
    <property type="entry name" value="PhoLip_ATPase_N"/>
    <property type="match status" value="1"/>
</dbReference>
<feature type="region of interest" description="Disordered" evidence="27">
    <location>
        <begin position="1"/>
        <end position="55"/>
    </location>
</feature>
<dbReference type="PANTHER" id="PTHR24092:SF81">
    <property type="entry name" value="PHOSPHOLIPID-TRANSPORTING ATPASE VA"/>
    <property type="match status" value="1"/>
</dbReference>
<comment type="catalytic activity">
    <reaction evidence="18 26">
        <text>ATP + H2O + phospholipidSide 1 = ADP + phosphate + phospholipidSide 2.</text>
        <dbReference type="EC" id="7.6.2.1"/>
    </reaction>
</comment>
<dbReference type="GO" id="GO:0140345">
    <property type="term" value="F:phosphatidylcholine flippase activity"/>
    <property type="evidence" value="ECO:0007669"/>
    <property type="project" value="Ensembl"/>
</dbReference>
<feature type="binding site" evidence="24">
    <location>
        <position position="427"/>
    </location>
    <ligand>
        <name>ATP</name>
        <dbReference type="ChEBI" id="CHEBI:30616"/>
    </ligand>
</feature>
<dbReference type="GO" id="GO:1903527">
    <property type="term" value="P:positive regulation of membrane tubulation"/>
    <property type="evidence" value="ECO:0007669"/>
    <property type="project" value="Ensembl"/>
</dbReference>
<dbReference type="Pfam" id="PF16212">
    <property type="entry name" value="PhoLip_ATPase_C"/>
    <property type="match status" value="1"/>
</dbReference>
<keyword evidence="16" id="KW-0445">Lipid transport</keyword>
<evidence type="ECO:0000256" key="9">
    <source>
        <dbReference type="ARBA" id="ARBA00022723"/>
    </source>
</evidence>
<feature type="transmembrane region" description="Helical" evidence="26">
    <location>
        <begin position="87"/>
        <end position="104"/>
    </location>
</feature>
<feature type="binding site" evidence="24">
    <location>
        <position position="808"/>
    </location>
    <ligand>
        <name>ATP</name>
        <dbReference type="ChEBI" id="CHEBI:30616"/>
    </ligand>
</feature>
<comment type="catalytic activity">
    <reaction evidence="20">
        <text>a 1,2-diacyl-sn-glycero-3-phosphocholine(out) + ATP + H2O = a 1,2-diacyl-sn-glycero-3-phosphocholine(in) + ADP + phosphate + H(+)</text>
        <dbReference type="Rhea" id="RHEA:38583"/>
        <dbReference type="ChEBI" id="CHEBI:15377"/>
        <dbReference type="ChEBI" id="CHEBI:15378"/>
        <dbReference type="ChEBI" id="CHEBI:30616"/>
        <dbReference type="ChEBI" id="CHEBI:43474"/>
        <dbReference type="ChEBI" id="CHEBI:57643"/>
        <dbReference type="ChEBI" id="CHEBI:456216"/>
    </reaction>
    <physiologicalReaction direction="left-to-right" evidence="20">
        <dbReference type="Rhea" id="RHEA:38584"/>
    </physiologicalReaction>
</comment>
<protein>
    <recommendedName>
        <fullName evidence="26">Phospholipid-transporting ATPase</fullName>
        <ecNumber evidence="26">7.6.2.1</ecNumber>
    </recommendedName>
</protein>
<evidence type="ECO:0000256" key="3">
    <source>
        <dbReference type="ARBA" id="ARBA00004651"/>
    </source>
</evidence>
<dbReference type="GO" id="GO:0005524">
    <property type="term" value="F:ATP binding"/>
    <property type="evidence" value="ECO:0007669"/>
    <property type="project" value="UniProtKB-UniRule"/>
</dbReference>
<dbReference type="InterPro" id="IPR032631">
    <property type="entry name" value="P-type_ATPase_N"/>
</dbReference>
<keyword evidence="5" id="KW-0813">Transport</keyword>
<evidence type="ECO:0000256" key="19">
    <source>
        <dbReference type="ARBA" id="ARBA00050913"/>
    </source>
</evidence>
<evidence type="ECO:0000259" key="29">
    <source>
        <dbReference type="Pfam" id="PF16212"/>
    </source>
</evidence>
<feature type="domain" description="P-type ATPase N-terminal" evidence="28">
    <location>
        <begin position="56"/>
        <end position="109"/>
    </location>
</feature>
<dbReference type="SMR" id="A0A5F7ZL33"/>
<dbReference type="InterPro" id="IPR006539">
    <property type="entry name" value="P-type_ATPase_IV"/>
</dbReference>
<evidence type="ECO:0000256" key="16">
    <source>
        <dbReference type="ARBA" id="ARBA00023055"/>
    </source>
</evidence>
<comment type="similarity">
    <text evidence="4 26">Belongs to the cation transport ATPase (P-type) (TC 3.A.3) family. Type IV subfamily.</text>
</comment>
<dbReference type="SFLD" id="SFLDS00003">
    <property type="entry name" value="Haloacid_Dehalogenase"/>
    <property type="match status" value="1"/>
</dbReference>
<dbReference type="GO" id="GO:0005886">
    <property type="term" value="C:plasma membrane"/>
    <property type="evidence" value="ECO:0000318"/>
    <property type="project" value="GO_Central"/>
</dbReference>
<dbReference type="GeneID" id="711435"/>
<proteinExistence type="inferred from homology"/>
<evidence type="ECO:0000256" key="13">
    <source>
        <dbReference type="ARBA" id="ARBA00022842"/>
    </source>
</evidence>
<dbReference type="InterPro" id="IPR023298">
    <property type="entry name" value="ATPase_P-typ_TM_dom_sf"/>
</dbReference>
<dbReference type="InterPro" id="IPR023214">
    <property type="entry name" value="HAD_sf"/>
</dbReference>
<evidence type="ECO:0000256" key="2">
    <source>
        <dbReference type="ARBA" id="ARBA00004586"/>
    </source>
</evidence>
<feature type="binding site" evidence="25">
    <location>
        <position position="1034"/>
    </location>
    <ligand>
        <name>Mg(2+)</name>
        <dbReference type="ChEBI" id="CHEBI:18420"/>
    </ligand>
</feature>
<evidence type="ECO:0000256" key="11">
    <source>
        <dbReference type="ARBA" id="ARBA00022824"/>
    </source>
</evidence>
<dbReference type="ExpressionAtlas" id="A0A5F7ZL33">
    <property type="expression patterns" value="baseline and differential"/>
</dbReference>
<keyword evidence="8 26" id="KW-0812">Transmembrane</keyword>
<evidence type="ECO:0000256" key="1">
    <source>
        <dbReference type="ARBA" id="ARBA00001946"/>
    </source>
</evidence>
<feature type="transmembrane region" description="Helical" evidence="26">
    <location>
        <begin position="1227"/>
        <end position="1247"/>
    </location>
</feature>
<feature type="transmembrane region" description="Helical" evidence="26">
    <location>
        <begin position="1091"/>
        <end position="1113"/>
    </location>
</feature>
<dbReference type="InterPro" id="IPR001757">
    <property type="entry name" value="P_typ_ATPase"/>
</dbReference>
<dbReference type="Gene3D" id="3.40.1110.10">
    <property type="entry name" value="Calcium-transporting ATPase, cytoplasmic domain N"/>
    <property type="match status" value="2"/>
</dbReference>
<dbReference type="FunFam" id="2.70.150.10:FF:000022">
    <property type="entry name" value="Phospholipid-transporting ATPase"/>
    <property type="match status" value="1"/>
</dbReference>
<feature type="region of interest" description="Disordered" evidence="27">
    <location>
        <begin position="1350"/>
        <end position="1369"/>
    </location>
</feature>
<dbReference type="GO" id="GO:0000287">
    <property type="term" value="F:magnesium ion binding"/>
    <property type="evidence" value="ECO:0007669"/>
    <property type="project" value="UniProtKB-UniRule"/>
</dbReference>
<dbReference type="PaxDb" id="9544-ENSMMUP00000023214"/>
<dbReference type="NCBIfam" id="TIGR01494">
    <property type="entry name" value="ATPase_P-type"/>
    <property type="match status" value="2"/>
</dbReference>
<feature type="binding site" evidence="24">
    <location>
        <position position="890"/>
    </location>
    <ligand>
        <name>ATP</name>
        <dbReference type="ChEBI" id="CHEBI:30616"/>
    </ligand>
</feature>
<dbReference type="InterPro" id="IPR023299">
    <property type="entry name" value="ATPase_P-typ_cyto_dom_N"/>
</dbReference>
<dbReference type="SUPFAM" id="SSF81653">
    <property type="entry name" value="Calcium ATPase, transduction domain A"/>
    <property type="match status" value="1"/>
</dbReference>
<evidence type="ECO:0000256" key="22">
    <source>
        <dbReference type="ARBA" id="ARBA00065679"/>
    </source>
</evidence>
<keyword evidence="6" id="KW-1003">Cell membrane</keyword>
<feature type="compositionally biased region" description="Basic residues" evidence="27">
    <location>
        <begin position="15"/>
        <end position="26"/>
    </location>
</feature>
<dbReference type="GeneTree" id="ENSGT00940000157895"/>
<keyword evidence="13 25" id="KW-0460">Magnesium</keyword>
<comment type="catalytic activity">
    <reaction evidence="19">
        <text>a beta-D-glucosyl-(1&lt;-&gt;1')-N-acylsphing-4-enine(out) + ATP + H2O = a beta-D-glucosyl-(1&lt;-&gt;1')-N-acylsphing-4-enine(in) + ADP + phosphate + H(+)</text>
        <dbReference type="Rhea" id="RHEA:66036"/>
        <dbReference type="ChEBI" id="CHEBI:15377"/>
        <dbReference type="ChEBI" id="CHEBI:15378"/>
        <dbReference type="ChEBI" id="CHEBI:22801"/>
        <dbReference type="ChEBI" id="CHEBI:30616"/>
        <dbReference type="ChEBI" id="CHEBI:43474"/>
        <dbReference type="ChEBI" id="CHEBI:456216"/>
    </reaction>
    <physiologicalReaction direction="left-to-right" evidence="19">
        <dbReference type="Rhea" id="RHEA:66037"/>
    </physiologicalReaction>
</comment>
<evidence type="ECO:0000256" key="7">
    <source>
        <dbReference type="ARBA" id="ARBA00022553"/>
    </source>
</evidence>
<feature type="transmembrane region" description="Helical" evidence="26">
    <location>
        <begin position="1272"/>
        <end position="1291"/>
    </location>
</feature>
<dbReference type="InterPro" id="IPR018303">
    <property type="entry name" value="ATPase_P-typ_P_site"/>
</dbReference>
<feature type="binding site" evidence="24">
    <location>
        <position position="888"/>
    </location>
    <ligand>
        <name>ATP</name>
        <dbReference type="ChEBI" id="CHEBI:30616"/>
    </ligand>
</feature>
<feature type="domain" description="P-type ATPase C-terminal" evidence="29">
    <location>
        <begin position="1056"/>
        <end position="1301"/>
    </location>
</feature>
<feature type="binding site" evidence="24">
    <location>
        <position position="741"/>
    </location>
    <ligand>
        <name>ATP</name>
        <dbReference type="ChEBI" id="CHEBI:30616"/>
    </ligand>
</feature>
<dbReference type="OMA" id="QALRCGR"/>
<gene>
    <name evidence="30 32" type="primary">ATP10A</name>
</gene>